<keyword evidence="1" id="KW-0560">Oxidoreductase</keyword>
<organism evidence="3 4">
    <name type="scientific">Candidatus Obscuribacter phosphatis</name>
    <dbReference type="NCBI Taxonomy" id="1906157"/>
    <lineage>
        <taxon>Bacteria</taxon>
        <taxon>Bacillati</taxon>
        <taxon>Candidatus Melainabacteria</taxon>
        <taxon>Candidatus Obscuribacterales</taxon>
        <taxon>Candidatus Obscuribacteraceae</taxon>
        <taxon>Candidatus Obscuribacter</taxon>
    </lineage>
</organism>
<comment type="caution">
    <text evidence="3">The sequence shown here is derived from an EMBL/GenBank/DDBJ whole genome shotgun (WGS) entry which is preliminary data.</text>
</comment>
<dbReference type="AlphaFoldDB" id="A0A8J7TN93"/>
<dbReference type="PANTHER" id="PTHR42845:SF3">
    <property type="entry name" value="CYTOSOLIC NIFE-HYDROGENASE, DELTA SUBUNIT"/>
    <property type="match status" value="1"/>
</dbReference>
<evidence type="ECO:0000313" key="3">
    <source>
        <dbReference type="EMBL" id="MBN8661836.1"/>
    </source>
</evidence>
<dbReference type="Proteomes" id="UP000664277">
    <property type="component" value="Unassembled WGS sequence"/>
</dbReference>
<dbReference type="SUPFAM" id="SSF56770">
    <property type="entry name" value="HydA/Nqo6-like"/>
    <property type="match status" value="1"/>
</dbReference>
<evidence type="ECO:0000259" key="2">
    <source>
        <dbReference type="Pfam" id="PF01058"/>
    </source>
</evidence>
<sequence length="261" mass="27499">MSAAAGSGTNHLPTIAVEGLTGCAGELLVILENLDKLLPFVRVVRFPFAQSKNEGGAVDITFVEGSVSQKHDLEKLKRIRANTRWLVAVGNCAVWGCVQKGALCKCKAAEMIEAVYGSAASSIAAEAMDAAPLDSHVAVDVKLSGCPINASQFLAVTASLLRDHLPYIVSKPVCLECKLRENPCVLIEDNLPCLGPVTAAGCGALCPSMGAACYGCFGPCEEPQIGAMTTILKEKGYEMEEVLGRLTAFGAVIPMGEKWQK</sequence>
<gene>
    <name evidence="3" type="ORF">J0M35_15825</name>
</gene>
<dbReference type="EMBL" id="JAFLCK010000025">
    <property type="protein sequence ID" value="MBN8661836.1"/>
    <property type="molecule type" value="Genomic_DNA"/>
</dbReference>
<reference evidence="3" key="1">
    <citation type="submission" date="2021-02" db="EMBL/GenBank/DDBJ databases">
        <title>Genome-Resolved Metagenomics of a Microbial Community Performing Photosynthetic Biological Nutrient Removal.</title>
        <authorList>
            <person name="Mcdaniel E.A."/>
        </authorList>
    </citation>
    <scope>NUCLEOTIDE SEQUENCE</scope>
    <source>
        <strain evidence="3">UWPOB_OBS1</strain>
    </source>
</reference>
<dbReference type="Gene3D" id="3.40.50.700">
    <property type="entry name" value="NADH:ubiquinone oxidoreductase-like, 20kDa subunit"/>
    <property type="match status" value="1"/>
</dbReference>
<dbReference type="GO" id="GO:0051536">
    <property type="term" value="F:iron-sulfur cluster binding"/>
    <property type="evidence" value="ECO:0007669"/>
    <property type="project" value="InterPro"/>
</dbReference>
<proteinExistence type="predicted"/>
<feature type="domain" description="NADH:ubiquinone oxidoreductase-like 20kDa subunit" evidence="2">
    <location>
        <begin position="21"/>
        <end position="158"/>
    </location>
</feature>
<dbReference type="GO" id="GO:0016491">
    <property type="term" value="F:oxidoreductase activity"/>
    <property type="evidence" value="ECO:0007669"/>
    <property type="project" value="UniProtKB-KW"/>
</dbReference>
<evidence type="ECO:0000256" key="1">
    <source>
        <dbReference type="ARBA" id="ARBA00023002"/>
    </source>
</evidence>
<dbReference type="InterPro" id="IPR037024">
    <property type="entry name" value="NiFe_Hase_small_N_sf"/>
</dbReference>
<name>A0A8J7TN93_9BACT</name>
<evidence type="ECO:0000313" key="4">
    <source>
        <dbReference type="Proteomes" id="UP000664277"/>
    </source>
</evidence>
<dbReference type="Pfam" id="PF01058">
    <property type="entry name" value="Oxidored_q6"/>
    <property type="match status" value="1"/>
</dbReference>
<dbReference type="InterPro" id="IPR051349">
    <property type="entry name" value="Hydrogenase_assoc-protein"/>
</dbReference>
<dbReference type="PANTHER" id="PTHR42845">
    <property type="entry name" value="COENZYME F420-REDUCING HYDROGENASE, GAMMA SUBUNIT"/>
    <property type="match status" value="1"/>
</dbReference>
<dbReference type="InterPro" id="IPR006137">
    <property type="entry name" value="NADH_UbQ_OxRdtase-like_20kDa"/>
</dbReference>
<accession>A0A8J7TN93</accession>
<protein>
    <recommendedName>
        <fullName evidence="2">NADH:ubiquinone oxidoreductase-like 20kDa subunit domain-containing protein</fullName>
    </recommendedName>
</protein>